<feature type="domain" description="Peptidase M4" evidence="11">
    <location>
        <begin position="306"/>
        <end position="463"/>
    </location>
</feature>
<dbReference type="NCBIfam" id="TIGR04183">
    <property type="entry name" value="Por_Secre_tail"/>
    <property type="match status" value="1"/>
</dbReference>
<evidence type="ECO:0000256" key="6">
    <source>
        <dbReference type="ARBA" id="ARBA00022833"/>
    </source>
</evidence>
<feature type="domain" description="Peptidase M4 C-terminal" evidence="12">
    <location>
        <begin position="467"/>
        <end position="621"/>
    </location>
</feature>
<dbReference type="InterPro" id="IPR011096">
    <property type="entry name" value="FTP_domain"/>
</dbReference>
<evidence type="ECO:0000256" key="10">
    <source>
        <dbReference type="SAM" id="SignalP"/>
    </source>
</evidence>
<organism evidence="14">
    <name type="scientific">Roseihalotalea indica</name>
    <dbReference type="NCBI Taxonomy" id="2867963"/>
    <lineage>
        <taxon>Bacteria</taxon>
        <taxon>Pseudomonadati</taxon>
        <taxon>Bacteroidota</taxon>
        <taxon>Cytophagia</taxon>
        <taxon>Cytophagales</taxon>
        <taxon>Catalimonadaceae</taxon>
        <taxon>Roseihalotalea</taxon>
    </lineage>
</organism>
<dbReference type="CDD" id="cd09597">
    <property type="entry name" value="M4_TLP"/>
    <property type="match status" value="1"/>
</dbReference>
<evidence type="ECO:0000256" key="7">
    <source>
        <dbReference type="ARBA" id="ARBA00023049"/>
    </source>
</evidence>
<dbReference type="Gene3D" id="1.10.390.10">
    <property type="entry name" value="Neutral Protease Domain 2"/>
    <property type="match status" value="1"/>
</dbReference>
<reference evidence="14" key="2">
    <citation type="journal article" date="2024" name="Antonie Van Leeuwenhoek">
        <title>Roseihalotalea indica gen. nov., sp. nov., a halophilic Bacteroidetes from mesopelagic Southwest Indian Ocean with higher carbohydrate metabolic potential.</title>
        <authorList>
            <person name="Chen B."/>
            <person name="Zhang M."/>
            <person name="Lin D."/>
            <person name="Ye J."/>
            <person name="Tang K."/>
        </authorList>
    </citation>
    <scope>NUCLEOTIDE SEQUENCE</scope>
    <source>
        <strain evidence="14">TK19036</strain>
    </source>
</reference>
<keyword evidence="2" id="KW-0645">Protease</keyword>
<evidence type="ECO:0000259" key="13">
    <source>
        <dbReference type="Pfam" id="PF07504"/>
    </source>
</evidence>
<evidence type="ECO:0000259" key="12">
    <source>
        <dbReference type="Pfam" id="PF02868"/>
    </source>
</evidence>
<feature type="signal peptide" evidence="10">
    <location>
        <begin position="1"/>
        <end position="21"/>
    </location>
</feature>
<reference evidence="14" key="1">
    <citation type="journal article" date="2023" name="Comput. Struct. Biotechnol. J.">
        <title>Discovery of a novel marine Bacteroidetes with a rich repertoire of carbohydrate-active enzymes.</title>
        <authorList>
            <person name="Chen B."/>
            <person name="Liu G."/>
            <person name="Chen Q."/>
            <person name="Wang H."/>
            <person name="Liu L."/>
            <person name="Tang K."/>
        </authorList>
    </citation>
    <scope>NUCLEOTIDE SEQUENCE</scope>
    <source>
        <strain evidence="14">TK19036</strain>
    </source>
</reference>
<evidence type="ECO:0000256" key="5">
    <source>
        <dbReference type="ARBA" id="ARBA00022801"/>
    </source>
</evidence>
<dbReference type="Gene3D" id="3.10.450.490">
    <property type="match status" value="1"/>
</dbReference>
<dbReference type="InterPro" id="IPR026444">
    <property type="entry name" value="Secre_tail"/>
</dbReference>
<evidence type="ECO:0000256" key="4">
    <source>
        <dbReference type="ARBA" id="ARBA00022729"/>
    </source>
</evidence>
<dbReference type="Pfam" id="PF07504">
    <property type="entry name" value="FTP"/>
    <property type="match status" value="1"/>
</dbReference>
<dbReference type="Pfam" id="PF02868">
    <property type="entry name" value="Peptidase_M4_C"/>
    <property type="match status" value="1"/>
</dbReference>
<keyword evidence="3" id="KW-0479">Metal-binding</keyword>
<dbReference type="EMBL" id="CP120682">
    <property type="protein sequence ID" value="WKN37449.1"/>
    <property type="molecule type" value="Genomic_DNA"/>
</dbReference>
<feature type="domain" description="FTP" evidence="13">
    <location>
        <begin position="122"/>
        <end position="172"/>
    </location>
</feature>
<dbReference type="Gene3D" id="2.60.40.2340">
    <property type="match status" value="1"/>
</dbReference>
<feature type="region of interest" description="Disordered" evidence="9">
    <location>
        <begin position="284"/>
        <end position="309"/>
    </location>
</feature>
<dbReference type="PANTHER" id="PTHR33794:SF1">
    <property type="entry name" value="BACILLOLYSIN"/>
    <property type="match status" value="1"/>
</dbReference>
<feature type="active site" description="Proton donor" evidence="8">
    <location>
        <position position="549"/>
    </location>
</feature>
<keyword evidence="5" id="KW-0378">Hydrolase</keyword>
<evidence type="ECO:0000256" key="8">
    <source>
        <dbReference type="PIRSR" id="PIRSR623612-1"/>
    </source>
</evidence>
<keyword evidence="7" id="KW-0482">Metalloprotease</keyword>
<keyword evidence="6" id="KW-0862">Zinc</keyword>
<protein>
    <submittedName>
        <fullName evidence="14">M4 family metallopeptidase</fullName>
    </submittedName>
</protein>
<dbReference type="Gene3D" id="3.10.170.10">
    <property type="match status" value="1"/>
</dbReference>
<dbReference type="InterPro" id="IPR001570">
    <property type="entry name" value="Peptidase_M4_C_domain"/>
</dbReference>
<dbReference type="SUPFAM" id="SSF55486">
    <property type="entry name" value="Metalloproteases ('zincins'), catalytic domain"/>
    <property type="match status" value="1"/>
</dbReference>
<evidence type="ECO:0000256" key="2">
    <source>
        <dbReference type="ARBA" id="ARBA00022670"/>
    </source>
</evidence>
<feature type="region of interest" description="Disordered" evidence="9">
    <location>
        <begin position="27"/>
        <end position="64"/>
    </location>
</feature>
<dbReference type="InterPro" id="IPR027268">
    <property type="entry name" value="Peptidase_M4/M1_CTD_sf"/>
</dbReference>
<gene>
    <name evidence="14" type="ORF">K4G66_01835</name>
</gene>
<feature type="compositionally biased region" description="Polar residues" evidence="9">
    <location>
        <begin position="38"/>
        <end position="60"/>
    </location>
</feature>
<feature type="active site" evidence="8">
    <location>
        <position position="457"/>
    </location>
</feature>
<dbReference type="InterPro" id="IPR013856">
    <property type="entry name" value="Peptidase_M4_domain"/>
</dbReference>
<feature type="chain" id="PRO_5041385245" evidence="10">
    <location>
        <begin position="22"/>
        <end position="1131"/>
    </location>
</feature>
<dbReference type="GO" id="GO:0006508">
    <property type="term" value="P:proteolysis"/>
    <property type="evidence" value="ECO:0007669"/>
    <property type="project" value="UniProtKB-KW"/>
</dbReference>
<dbReference type="AlphaFoldDB" id="A0AA49JGK7"/>
<evidence type="ECO:0000259" key="11">
    <source>
        <dbReference type="Pfam" id="PF01447"/>
    </source>
</evidence>
<proteinExistence type="inferred from homology"/>
<comment type="similarity">
    <text evidence="1">Belongs to the peptidase M4 family.</text>
</comment>
<dbReference type="InterPro" id="IPR050728">
    <property type="entry name" value="Zinc_Metalloprotease_M4"/>
</dbReference>
<evidence type="ECO:0000256" key="3">
    <source>
        <dbReference type="ARBA" id="ARBA00022723"/>
    </source>
</evidence>
<sequence>MKKSLGSLLLFFLLSIGFLSAQTTDPWSVKKQRKDTRQQPSFKYQTRNGSATSSARTQPTPGLLPYGLTVKGGSRQEPPREIKGILPVSAGQSARVATDLPSATSVYLEAVASLMQISVPTEEFTAKQQWKDTRGQEHLRMQQQYRGVAIYGSEIIVHADNNHVVQGINGRYIPTPQLLDTSPSVPAQQAIQQSLTHLEGSKNLNDAQKKLLSYDGPTANLVILPSWEKGEPQLAWQVMVRPNMLDYWELLIDAQQGTLIRKTNLTCTFAPDIYLPEEKAEKAHSLTHPHHPTPLAPARSMAASQGSGQDLNGVNQVLNTWQVGDAFGLIDASKDMFTSNDNTALEDLEGVLITYDALRTPQPESVSIVNSANNVFSDPAAVSAHYNASMAYDFFRQNHQRTAINGQGGNILSIVNYVDDDGEELDNAFWNGTFMVYGNGNLAFTPLAGGLDVGGHEMTHGVISSTANLVYRDESGAINEHIADVFGVLIDADDYQLGEDVVLEDVFLSGAMRDMETPHNGGTSLSDRGWQPDHISEIYTGEEDNGGVHINSGIPNRAFFLFANEVGREKAGEVYYHALTTYLTASSEFTDLRRAVINSANDLFGETEVQAATEAFDAVGITETIGDEDPDDEEEDELPTVAGDNFLLTVNTDPLDGNSLYLFNLTANDFSPISTTSVKRKPTVTDDGSLAFFITEDETIQGIELFEPYNEEIISDESLWANLSISKDGERLAIISNQELPEIWVADLTRGENNFMKFELYNPTTQEDITTGEVQYADAIEWDYSGEYLVYDAFNRVQSLDYGKSIEFWDVGYIHVWDNTTNDFGDGRITKLFTNLPEGTSIGNPSFAKTNRNIICFDLFDATDETYLVIASNLNTGETKVVYENNTIGFPSYSSDDRSMVFNVIDEEGRPAVGQIALNEDKLTASGEIDIPIIEAQWTTWFSQGTRVINSPEKDMLSYEFQLADTTITGSITGNAITLVVADTIDVSRLAASFEHSPGSEVYVGEFRQISGVTSNDFNDDVVYTIIAQDGSTRTYTVTVDLVEVEDPITGIDDEIAGQPLVYPNPFQQELTLKKPLSEGITLSLADVLGRSYPVEIQGNQIIARDSLTPGVYFLKIQTRTVSKTIRLLRK</sequence>
<keyword evidence="4 10" id="KW-0732">Signal</keyword>
<evidence type="ECO:0000313" key="14">
    <source>
        <dbReference type="EMBL" id="WKN37449.1"/>
    </source>
</evidence>
<dbReference type="SUPFAM" id="SSF82171">
    <property type="entry name" value="DPP6 N-terminal domain-like"/>
    <property type="match status" value="1"/>
</dbReference>
<name>A0AA49JGK7_9BACT</name>
<evidence type="ECO:0000256" key="1">
    <source>
        <dbReference type="ARBA" id="ARBA00009388"/>
    </source>
</evidence>
<accession>A0AA49JGK7</accession>
<dbReference type="Pfam" id="PF01447">
    <property type="entry name" value="Peptidase_M4"/>
    <property type="match status" value="1"/>
</dbReference>
<evidence type="ECO:0000256" key="9">
    <source>
        <dbReference type="SAM" id="MobiDB-lite"/>
    </source>
</evidence>
<dbReference type="GO" id="GO:0004222">
    <property type="term" value="F:metalloendopeptidase activity"/>
    <property type="evidence" value="ECO:0007669"/>
    <property type="project" value="InterPro"/>
</dbReference>
<dbReference type="PRINTS" id="PR00730">
    <property type="entry name" value="THERMOLYSIN"/>
</dbReference>
<dbReference type="GO" id="GO:0046872">
    <property type="term" value="F:metal ion binding"/>
    <property type="evidence" value="ECO:0007669"/>
    <property type="project" value="UniProtKB-KW"/>
</dbReference>
<dbReference type="PANTHER" id="PTHR33794">
    <property type="entry name" value="BACILLOLYSIN"/>
    <property type="match status" value="1"/>
</dbReference>
<dbReference type="InterPro" id="IPR023612">
    <property type="entry name" value="Peptidase_M4"/>
</dbReference>